<keyword evidence="17" id="KW-1185">Reference proteome</keyword>
<dbReference type="SUPFAM" id="SSF52540">
    <property type="entry name" value="P-loop containing nucleoside triphosphate hydrolases"/>
    <property type="match status" value="2"/>
</dbReference>
<dbReference type="Gene3D" id="3.40.50.300">
    <property type="entry name" value="P-loop containing nucleotide triphosphate hydrolases"/>
    <property type="match status" value="2"/>
</dbReference>
<evidence type="ECO:0000256" key="9">
    <source>
        <dbReference type="ARBA" id="ARBA00022840"/>
    </source>
</evidence>
<evidence type="ECO:0000256" key="7">
    <source>
        <dbReference type="ARBA" id="ARBA00022737"/>
    </source>
</evidence>
<reference evidence="16 17" key="1">
    <citation type="journal article" date="2019" name="Sci. Rep.">
        <title>Comparative genomics of chytrid fungi reveal insights into the obligate biotrophic and pathogenic lifestyle of Synchytrium endobioticum.</title>
        <authorList>
            <person name="van de Vossenberg B.T.L.H."/>
            <person name="Warris S."/>
            <person name="Nguyen H.D.T."/>
            <person name="van Gent-Pelzer M.P.E."/>
            <person name="Joly D.L."/>
            <person name="van de Geest H.C."/>
            <person name="Bonants P.J.M."/>
            <person name="Smith D.S."/>
            <person name="Levesque C.A."/>
            <person name="van der Lee T.A.J."/>
        </authorList>
    </citation>
    <scope>NUCLEOTIDE SEQUENCE [LARGE SCALE GENOMIC DNA]</scope>
    <source>
        <strain evidence="16 17">MB42</strain>
    </source>
</reference>
<evidence type="ECO:0000259" key="15">
    <source>
        <dbReference type="PROSITE" id="PS50929"/>
    </source>
</evidence>
<comment type="subcellular location">
    <subcellularLocation>
        <location evidence="1">Vacuole membrane</location>
        <topology evidence="1">Multi-pass membrane protein</topology>
    </subcellularLocation>
</comment>
<evidence type="ECO:0000259" key="14">
    <source>
        <dbReference type="PROSITE" id="PS50893"/>
    </source>
</evidence>
<dbReference type="PROSITE" id="PS50893">
    <property type="entry name" value="ABC_TRANSPORTER_2"/>
    <property type="match status" value="2"/>
</dbReference>
<dbReference type="PANTHER" id="PTHR24223">
    <property type="entry name" value="ATP-BINDING CASSETTE SUB-FAMILY C"/>
    <property type="match status" value="1"/>
</dbReference>
<evidence type="ECO:0000256" key="4">
    <source>
        <dbReference type="ARBA" id="ARBA00022553"/>
    </source>
</evidence>
<dbReference type="Pfam" id="PF00005">
    <property type="entry name" value="ABC_tran"/>
    <property type="match status" value="2"/>
</dbReference>
<evidence type="ECO:0000256" key="11">
    <source>
        <dbReference type="ARBA" id="ARBA00022989"/>
    </source>
</evidence>
<dbReference type="Proteomes" id="UP000317494">
    <property type="component" value="Unassembled WGS sequence"/>
</dbReference>
<keyword evidence="8" id="KW-0547">Nucleotide-binding</keyword>
<feature type="transmembrane region" description="Helical" evidence="13">
    <location>
        <begin position="125"/>
        <end position="143"/>
    </location>
</feature>
<evidence type="ECO:0000313" key="17">
    <source>
        <dbReference type="Proteomes" id="UP000317494"/>
    </source>
</evidence>
<dbReference type="GO" id="GO:0016887">
    <property type="term" value="F:ATP hydrolysis activity"/>
    <property type="evidence" value="ECO:0007669"/>
    <property type="project" value="InterPro"/>
</dbReference>
<dbReference type="STRING" id="286115.A0A507DAK8"/>
<feature type="transmembrane region" description="Helical" evidence="13">
    <location>
        <begin position="1014"/>
        <end position="1041"/>
    </location>
</feature>
<keyword evidence="10" id="KW-1278">Translocase</keyword>
<keyword evidence="12 13" id="KW-0472">Membrane</keyword>
<accession>A0A507DAK8</accession>
<dbReference type="InterPro" id="IPR017871">
    <property type="entry name" value="ABC_transporter-like_CS"/>
</dbReference>
<dbReference type="FunFam" id="1.20.1560.10:FF:000020">
    <property type="entry name" value="ABC metal ion transporter"/>
    <property type="match status" value="1"/>
</dbReference>
<feature type="transmembrane region" description="Helical" evidence="13">
    <location>
        <begin position="155"/>
        <end position="174"/>
    </location>
</feature>
<dbReference type="InterPro" id="IPR003593">
    <property type="entry name" value="AAA+_ATPase"/>
</dbReference>
<feature type="transmembrane region" description="Helical" evidence="13">
    <location>
        <begin position="217"/>
        <end position="236"/>
    </location>
</feature>
<feature type="transmembrane region" description="Helical" evidence="13">
    <location>
        <begin position="186"/>
        <end position="205"/>
    </location>
</feature>
<dbReference type="FunFam" id="3.40.50.300:FF:000450">
    <property type="entry name" value="ABC transporter C family member 2"/>
    <property type="match status" value="1"/>
</dbReference>
<dbReference type="Pfam" id="PF00664">
    <property type="entry name" value="ABC_membrane"/>
    <property type="match status" value="2"/>
</dbReference>
<evidence type="ECO:0000256" key="10">
    <source>
        <dbReference type="ARBA" id="ARBA00022967"/>
    </source>
</evidence>
<keyword evidence="5" id="KW-0926">Vacuole</keyword>
<dbReference type="EMBL" id="QEAN01000097">
    <property type="protein sequence ID" value="TPX48603.1"/>
    <property type="molecule type" value="Genomic_DNA"/>
</dbReference>
<comment type="caution">
    <text evidence="16">The sequence shown here is derived from an EMBL/GenBank/DDBJ whole genome shotgun (WGS) entry which is preliminary data.</text>
</comment>
<feature type="transmembrane region" description="Helical" evidence="13">
    <location>
        <begin position="602"/>
        <end position="621"/>
    </location>
</feature>
<dbReference type="CDD" id="cd03244">
    <property type="entry name" value="ABCC_MRP_domain2"/>
    <property type="match status" value="1"/>
</dbReference>
<keyword evidence="4" id="KW-0597">Phosphoprotein</keyword>
<keyword evidence="9" id="KW-0067">ATP-binding</keyword>
<dbReference type="Pfam" id="PF24357">
    <property type="entry name" value="TMD0_ABC"/>
    <property type="match status" value="1"/>
</dbReference>
<feature type="domain" description="ABC transporter" evidence="14">
    <location>
        <begin position="1296"/>
        <end position="1530"/>
    </location>
</feature>
<evidence type="ECO:0000256" key="3">
    <source>
        <dbReference type="ARBA" id="ARBA00022448"/>
    </source>
</evidence>
<dbReference type="Gene3D" id="1.20.1560.10">
    <property type="entry name" value="ABC transporter type 1, transmembrane domain"/>
    <property type="match status" value="2"/>
</dbReference>
<organism evidence="16 17">
    <name type="scientific">Synchytrium endobioticum</name>
    <dbReference type="NCBI Taxonomy" id="286115"/>
    <lineage>
        <taxon>Eukaryota</taxon>
        <taxon>Fungi</taxon>
        <taxon>Fungi incertae sedis</taxon>
        <taxon>Chytridiomycota</taxon>
        <taxon>Chytridiomycota incertae sedis</taxon>
        <taxon>Chytridiomycetes</taxon>
        <taxon>Synchytriales</taxon>
        <taxon>Synchytriaceae</taxon>
        <taxon>Synchytrium</taxon>
    </lineage>
</organism>
<feature type="domain" description="ABC transporter" evidence="14">
    <location>
        <begin position="654"/>
        <end position="882"/>
    </location>
</feature>
<evidence type="ECO:0000256" key="5">
    <source>
        <dbReference type="ARBA" id="ARBA00022554"/>
    </source>
</evidence>
<evidence type="ECO:0000256" key="6">
    <source>
        <dbReference type="ARBA" id="ARBA00022692"/>
    </source>
</evidence>
<feature type="transmembrane region" description="Helical" evidence="13">
    <location>
        <begin position="553"/>
        <end position="582"/>
    </location>
</feature>
<feature type="transmembrane region" description="Helical" evidence="13">
    <location>
        <begin position="85"/>
        <end position="105"/>
    </location>
</feature>
<dbReference type="InterPro" id="IPR011527">
    <property type="entry name" value="ABC1_TM_dom"/>
</dbReference>
<dbReference type="SMART" id="SM00382">
    <property type="entry name" value="AAA"/>
    <property type="match status" value="2"/>
</dbReference>
<feature type="transmembrane region" description="Helical" evidence="13">
    <location>
        <begin position="317"/>
        <end position="338"/>
    </location>
</feature>
<feature type="transmembrane region" description="Helical" evidence="13">
    <location>
        <begin position="451"/>
        <end position="470"/>
    </location>
</feature>
<name>A0A507DAK8_9FUNG</name>
<evidence type="ECO:0000256" key="1">
    <source>
        <dbReference type="ARBA" id="ARBA00004128"/>
    </source>
</evidence>
<feature type="domain" description="ABC transmembrane type-1" evidence="15">
    <location>
        <begin position="332"/>
        <end position="618"/>
    </location>
</feature>
<dbReference type="GO" id="GO:0042592">
    <property type="term" value="P:homeostatic process"/>
    <property type="evidence" value="ECO:0007669"/>
    <property type="project" value="UniProtKB-ARBA"/>
</dbReference>
<sequence length="1540" mass="171319">MSIAWSFIAPVRLHLPSTIVTVSSHWISTGTTPTHVIIPFPSLNGPLKIKAMSNFFGTEFCAGGEDLGPWSRNRLFDLTPCFEDIVLASVLPRLVLLIWGTIRFIRLSSRPSPTVPKGSLYWCKMLTTGCVLVLTVAQFLYAVSTYNASPHPYQVVSTGLDIWMVSCALLLTALEHLRSRISSSALLFYWLLVIIVNLIKINTMVQMNSVYTEPARLALVVAVTFAALVVFIAENMSKPYNYYMSLDEQVNVTPEETANIFSRLSFHWMDGLMKAGAQKDLVMDDLWALKHNDTASHNSQNFQKYWNEQLSKKHPSLFMAIAKCFGPLFLSAAIFKALQDIMGFMQPQLLKSLMSFAKSWSSGTEKYPQPMYRGFSIAGLMLATALFQTAMLHQYFHICFMTGMRIRAAVVTAIYRKALRLSSASRQTSTVGEIVNLMSVDATRLMDLTSYLHILWSGPFQIGLALYFLYQALGPAIFAGVGVMVFMIPVNGWLATQAKKVGVQQMKNKDRRIKMMDEILNGIKVIKLYAWERSFLKKIGEIRDQELETLRRIAYLSAASSFSWSATPFFVSFFSFALYTAISDELLTSDKVFVSLTLFNLLQFPLTVLPSVITSCIEAYVSFGRLHKFLTNEELDTRAVTYELAPPPSKNKPVERVSVTGGTFRWTSHSAEPALIEISFSCSDGMLLAIVGSVGAGKSSILSALLGEMYKSNGSITIRGSIAYVPQTPWIMNATLRENILFGSRYDQQFYDATLTACGLRPDLDMLPGGDLTEIGERGINLSGGQKARVALARAVYARADIYLLDDTLSAVDAHVGRHIFTSVLGPDGLLKDKARIFVTHSIQFLPECDVVMTVAGGKICEMGEYAKLIQEESCLRGLMKDYGKQHHVSNPPSEAVTPITTPLGTRRASLGAGAKSGAANGTVVTEDVNSTVVNKFDQNNNCTLVQKEESAKGSVSWDVYWTYARSCSLEAVMLFLLMSVGTQALSVGMNVYLADWTRANDATGGMLDGGKRLGIYGALGFAGALTVLGQAVFVTIFCGMRSARKLHSGMLNNVIRMPQSWFDVTPLGRILNRFAKDQHTVDEVLPRVFQGFFRTLFWVLSVLVVNALISPLFIIFTIPLGMLYLYFQRFYIRTSRELKRLDSVSRSPIYAHFSETLGGVSSIRAYKQEGRFQHVNEFRLDENQRAYYPSVSSNRWLALRLETIGSLIVFGSSTFTVLKIYFTGHVDGSSVGLSLMYALSVTQTLNWMVRQSCEIETNIVSVERIKEYIDLPQEAPYDSKQDRSLPPAWPAQGAIEYRNYSTRYRVGLDLVLKDLSFSIKPQEKVGIVGRTGSGKTSLTLSLFRIIEAAGGCILVDGVDISALGLGTLRSKLTIIPQDPVLFQGTVRDNLDPFYSYTDDEIWYALEHSYLKEHVVRLEQKLASPVHQGGDNFSVGQRQLLCLARALLRKTKILILDEATASIDPETDSLIQRTIRREFNDCTILVIAHRINTIMDSDRILVLDRGTVVEFDSPRALLNNKKSKFFGLAKEAGLTSSRSN</sequence>
<dbReference type="PROSITE" id="PS00211">
    <property type="entry name" value="ABC_TRANSPORTER_1"/>
    <property type="match status" value="2"/>
</dbReference>
<dbReference type="FunFam" id="1.20.1560.10:FF:000001">
    <property type="entry name" value="ATP-binding cassette subfamily C member 1"/>
    <property type="match status" value="1"/>
</dbReference>
<dbReference type="GO" id="GO:0140359">
    <property type="term" value="F:ABC-type transporter activity"/>
    <property type="evidence" value="ECO:0007669"/>
    <property type="project" value="InterPro"/>
</dbReference>
<keyword evidence="7" id="KW-0677">Repeat</keyword>
<proteinExistence type="inferred from homology"/>
<dbReference type="PROSITE" id="PS50929">
    <property type="entry name" value="ABC_TM1F"/>
    <property type="match status" value="2"/>
</dbReference>
<dbReference type="CDD" id="cd18603">
    <property type="entry name" value="ABC_6TM_MRP1_2_3_6_D2_like"/>
    <property type="match status" value="1"/>
</dbReference>
<dbReference type="VEuPathDB" id="FungiDB:SeMB42_g02939"/>
<keyword evidence="6 13" id="KW-0812">Transmembrane</keyword>
<dbReference type="InterPro" id="IPR056227">
    <property type="entry name" value="TMD0_ABC"/>
</dbReference>
<dbReference type="CDD" id="cd18595">
    <property type="entry name" value="ABC_6TM_MRP1_2_3_6_D1_like"/>
    <property type="match status" value="1"/>
</dbReference>
<evidence type="ECO:0000256" key="13">
    <source>
        <dbReference type="SAM" id="Phobius"/>
    </source>
</evidence>
<keyword evidence="3" id="KW-0813">Transport</keyword>
<dbReference type="InterPro" id="IPR050173">
    <property type="entry name" value="ABC_transporter_C-like"/>
</dbReference>
<dbReference type="InterPro" id="IPR036640">
    <property type="entry name" value="ABC1_TM_sf"/>
</dbReference>
<keyword evidence="11 13" id="KW-1133">Transmembrane helix</keyword>
<feature type="transmembrane region" description="Helical" evidence="13">
    <location>
        <begin position="375"/>
        <end position="396"/>
    </location>
</feature>
<dbReference type="FunFam" id="3.40.50.300:FF:000074">
    <property type="entry name" value="Multidrug resistance-associated protein 5 isoform 1"/>
    <property type="match status" value="1"/>
</dbReference>
<protein>
    <submittedName>
        <fullName evidence="16">Uncharacterized protein</fullName>
    </submittedName>
</protein>
<evidence type="ECO:0000256" key="8">
    <source>
        <dbReference type="ARBA" id="ARBA00022741"/>
    </source>
</evidence>
<dbReference type="PANTHER" id="PTHR24223:SF443">
    <property type="entry name" value="MULTIDRUG-RESISTANCE LIKE PROTEIN 1, ISOFORM I"/>
    <property type="match status" value="1"/>
</dbReference>
<dbReference type="GO" id="GO:0005524">
    <property type="term" value="F:ATP binding"/>
    <property type="evidence" value="ECO:0007669"/>
    <property type="project" value="UniProtKB-KW"/>
</dbReference>
<evidence type="ECO:0000256" key="12">
    <source>
        <dbReference type="ARBA" id="ARBA00023136"/>
    </source>
</evidence>
<feature type="transmembrane region" description="Helical" evidence="13">
    <location>
        <begin position="476"/>
        <end position="496"/>
    </location>
</feature>
<dbReference type="SUPFAM" id="SSF90123">
    <property type="entry name" value="ABC transporter transmembrane region"/>
    <property type="match status" value="2"/>
</dbReference>
<comment type="similarity">
    <text evidence="2">Belongs to the ABC transporter superfamily. ABCC family. Conjugate transporter (TC 3.A.1.208) subfamily.</text>
</comment>
<feature type="domain" description="ABC transmembrane type-1" evidence="15">
    <location>
        <begin position="975"/>
        <end position="1258"/>
    </location>
</feature>
<dbReference type="InterPro" id="IPR027417">
    <property type="entry name" value="P-loop_NTPase"/>
</dbReference>
<feature type="transmembrane region" description="Helical" evidence="13">
    <location>
        <begin position="972"/>
        <end position="994"/>
    </location>
</feature>
<evidence type="ECO:0000313" key="16">
    <source>
        <dbReference type="EMBL" id="TPX48603.1"/>
    </source>
</evidence>
<gene>
    <name evidence="16" type="ORF">SeMB42_g02939</name>
</gene>
<dbReference type="GO" id="GO:0000329">
    <property type="term" value="C:fungal-type vacuole membrane"/>
    <property type="evidence" value="ECO:0007669"/>
    <property type="project" value="UniProtKB-ARBA"/>
</dbReference>
<feature type="transmembrane region" description="Helical" evidence="13">
    <location>
        <begin position="1097"/>
        <end position="1128"/>
    </location>
</feature>
<dbReference type="InterPro" id="IPR003439">
    <property type="entry name" value="ABC_transporter-like_ATP-bd"/>
</dbReference>
<evidence type="ECO:0000256" key="2">
    <source>
        <dbReference type="ARBA" id="ARBA00009726"/>
    </source>
</evidence>
<dbReference type="CDD" id="cd03250">
    <property type="entry name" value="ABCC_MRP_domain1"/>
    <property type="match status" value="1"/>
</dbReference>